<reference evidence="2 3" key="1">
    <citation type="submission" date="2019-08" db="EMBL/GenBank/DDBJ databases">
        <title>Deep-cultivation of Planctomycetes and their phenomic and genomic characterization uncovers novel biology.</title>
        <authorList>
            <person name="Wiegand S."/>
            <person name="Jogler M."/>
            <person name="Boedeker C."/>
            <person name="Pinto D."/>
            <person name="Vollmers J."/>
            <person name="Rivas-Marin E."/>
            <person name="Kohn T."/>
            <person name="Peeters S.H."/>
            <person name="Heuer A."/>
            <person name="Rast P."/>
            <person name="Oberbeckmann S."/>
            <person name="Bunk B."/>
            <person name="Jeske O."/>
            <person name="Meyerdierks A."/>
            <person name="Storesund J.E."/>
            <person name="Kallscheuer N."/>
            <person name="Luecker S."/>
            <person name="Lage O.M."/>
            <person name="Pohl T."/>
            <person name="Merkel B.J."/>
            <person name="Hornburger P."/>
            <person name="Mueller R.-W."/>
            <person name="Bruemmer F."/>
            <person name="Labrenz M."/>
            <person name="Spormann A.M."/>
            <person name="Op den Camp H."/>
            <person name="Overmann J."/>
            <person name="Amann R."/>
            <person name="Jetten M.S.M."/>
            <person name="Mascher T."/>
            <person name="Medema M.H."/>
            <person name="Devos D.P."/>
            <person name="Kaster A.-K."/>
            <person name="Ovreas L."/>
            <person name="Rohde M."/>
            <person name="Galperin M.Y."/>
            <person name="Jogler C."/>
        </authorList>
    </citation>
    <scope>NUCLEOTIDE SEQUENCE [LARGE SCALE GENOMIC DNA]</scope>
    <source>
        <strain evidence="2 3">UC8</strain>
    </source>
</reference>
<dbReference type="EMBL" id="CP042914">
    <property type="protein sequence ID" value="QEG42629.1"/>
    <property type="molecule type" value="Genomic_DNA"/>
</dbReference>
<organism evidence="2 3">
    <name type="scientific">Roseimaritima ulvae</name>
    <dbReference type="NCBI Taxonomy" id="980254"/>
    <lineage>
        <taxon>Bacteria</taxon>
        <taxon>Pseudomonadati</taxon>
        <taxon>Planctomycetota</taxon>
        <taxon>Planctomycetia</taxon>
        <taxon>Pirellulales</taxon>
        <taxon>Pirellulaceae</taxon>
        <taxon>Roseimaritima</taxon>
    </lineage>
</organism>
<evidence type="ECO:0000313" key="3">
    <source>
        <dbReference type="Proteomes" id="UP000325286"/>
    </source>
</evidence>
<dbReference type="AlphaFoldDB" id="A0A5B9QXM3"/>
<accession>A0A5B9QXM3</accession>
<proteinExistence type="predicted"/>
<evidence type="ECO:0000313" key="2">
    <source>
        <dbReference type="EMBL" id="QEG42629.1"/>
    </source>
</evidence>
<dbReference type="Proteomes" id="UP000325286">
    <property type="component" value="Chromosome"/>
</dbReference>
<keyword evidence="1" id="KW-0472">Membrane</keyword>
<gene>
    <name evidence="2" type="ORF">UC8_46710</name>
</gene>
<sequence length="38" mass="4088">MNSSNEAPPESSPPLADIGKLISRLGLIFFVIAYLLGR</sequence>
<feature type="transmembrane region" description="Helical" evidence="1">
    <location>
        <begin position="18"/>
        <end position="37"/>
    </location>
</feature>
<keyword evidence="3" id="KW-1185">Reference proteome</keyword>
<dbReference type="KEGG" id="rul:UC8_46710"/>
<name>A0A5B9QXM3_9BACT</name>
<protein>
    <submittedName>
        <fullName evidence="2">Uncharacterized protein</fullName>
    </submittedName>
</protein>
<keyword evidence="1" id="KW-0812">Transmembrane</keyword>
<evidence type="ECO:0000256" key="1">
    <source>
        <dbReference type="SAM" id="Phobius"/>
    </source>
</evidence>
<keyword evidence="1" id="KW-1133">Transmembrane helix</keyword>